<gene>
    <name evidence="3" type="ORF">L490_0673</name>
</gene>
<name>A0ABR4RHF0_BORBO</name>
<feature type="signal peptide" evidence="1">
    <location>
        <begin position="1"/>
        <end position="24"/>
    </location>
</feature>
<feature type="chain" id="PRO_5047483757" evidence="1">
    <location>
        <begin position="25"/>
        <end position="388"/>
    </location>
</feature>
<dbReference type="InterPro" id="IPR038765">
    <property type="entry name" value="Papain-like_cys_pep_sf"/>
</dbReference>
<dbReference type="InterPro" id="IPR002931">
    <property type="entry name" value="Transglutaminase-like"/>
</dbReference>
<keyword evidence="1" id="KW-0732">Signal</keyword>
<dbReference type="Pfam" id="PF01841">
    <property type="entry name" value="Transglut_core"/>
    <property type="match status" value="1"/>
</dbReference>
<feature type="domain" description="Transglutaminase-like" evidence="2">
    <location>
        <begin position="63"/>
        <end position="153"/>
    </location>
</feature>
<dbReference type="Proteomes" id="UP000025756">
    <property type="component" value="Unassembled WGS sequence"/>
</dbReference>
<sequence length="388" mass="43161">MMPFIYARWVIAASLACTTLASLAQSQDAQPASSVLDAQMRNTQEPSKRLLHRMYGAQRPFEDKSPAEIAKLLNYAVFNHCSIDLPHTGRQDITELFDVCRTSCGGYSYVLRGLLGAYGIRTRYANLYNLPKQGNHTMVEAEVEPGVWALYDPTFGAYFSKRLGDKPLSLEEVRFMLTPETIKKYVNTAAKEGAPARDAKVGDLYAKSRFNYPNMDLDSYVTAEAGVPVGQNVKVPLVMPLRMSGTKVVAGKIGAQSLEEGRAAFLQWTRDTLNSEGRHDDVSYLFHIVGSYKPYYRSANIVRLTKLKKGKIYRIAFSGLAPADAELQIVDIGRDIKLNSILAETLPPGPYTTERRFRAINERADIYVSLSPSVAKTIYLFGVSVSEE</sequence>
<reference evidence="3 4" key="1">
    <citation type="submission" date="2014-03" db="EMBL/GenBank/DDBJ databases">
        <title>Genome sequence of Bordetella bronchiseptica.</title>
        <authorList>
            <person name="Harvill E."/>
            <person name="Goodfield L.L."/>
            <person name="Ivanov Y.V."/>
            <person name="Meyer J.A."/>
            <person name="Muse S.J."/>
            <person name="Jacobs N."/>
            <person name="Bendor L."/>
            <person name="Smallridge W.E."/>
            <person name="Brinkac L.M."/>
            <person name="Sanka R."/>
            <person name="Kim M."/>
            <person name="Losada L."/>
        </authorList>
    </citation>
    <scope>NUCLEOTIDE SEQUENCE [LARGE SCALE GENOMIC DNA]</scope>
    <source>
        <strain evidence="3 4">00-P-2796</strain>
    </source>
</reference>
<evidence type="ECO:0000313" key="4">
    <source>
        <dbReference type="Proteomes" id="UP000025756"/>
    </source>
</evidence>
<organism evidence="3 4">
    <name type="scientific">Bordetella bronchiseptica 00-P-2796</name>
    <dbReference type="NCBI Taxonomy" id="1331199"/>
    <lineage>
        <taxon>Bacteria</taxon>
        <taxon>Pseudomonadati</taxon>
        <taxon>Pseudomonadota</taxon>
        <taxon>Betaproteobacteria</taxon>
        <taxon>Burkholderiales</taxon>
        <taxon>Alcaligenaceae</taxon>
        <taxon>Bordetella</taxon>
    </lineage>
</organism>
<evidence type="ECO:0000313" key="3">
    <source>
        <dbReference type="EMBL" id="KCV35697.1"/>
    </source>
</evidence>
<proteinExistence type="predicted"/>
<comment type="caution">
    <text evidence="3">The sequence shown here is derived from an EMBL/GenBank/DDBJ whole genome shotgun (WGS) entry which is preliminary data.</text>
</comment>
<evidence type="ECO:0000256" key="1">
    <source>
        <dbReference type="SAM" id="SignalP"/>
    </source>
</evidence>
<keyword evidence="4" id="KW-1185">Reference proteome</keyword>
<protein>
    <submittedName>
        <fullName evidence="3">Transglutaminase-like protein</fullName>
    </submittedName>
</protein>
<evidence type="ECO:0000259" key="2">
    <source>
        <dbReference type="Pfam" id="PF01841"/>
    </source>
</evidence>
<dbReference type="EMBL" id="JGWH01000086">
    <property type="protein sequence ID" value="KCV35697.1"/>
    <property type="molecule type" value="Genomic_DNA"/>
</dbReference>
<accession>A0ABR4RHF0</accession>
<dbReference type="SUPFAM" id="SSF54001">
    <property type="entry name" value="Cysteine proteinases"/>
    <property type="match status" value="1"/>
</dbReference>